<evidence type="ECO:0000256" key="12">
    <source>
        <dbReference type="ARBA" id="ARBA00022723"/>
    </source>
</evidence>
<keyword evidence="17" id="KW-0520">NAD</keyword>
<dbReference type="AlphaFoldDB" id="A0A0C4Y8G3"/>
<dbReference type="FunFam" id="1.10.490.10:FF:000003">
    <property type="entry name" value="Flavohemoprotein"/>
    <property type="match status" value="1"/>
</dbReference>
<dbReference type="Pfam" id="PF00970">
    <property type="entry name" value="FAD_binding_6"/>
    <property type="match status" value="1"/>
</dbReference>
<dbReference type="Gene3D" id="3.40.50.80">
    <property type="entry name" value="Nucleotide-binding domain of ferredoxin-NADP reductase (FNR) module"/>
    <property type="match status" value="1"/>
</dbReference>
<dbReference type="PRINTS" id="PR00371">
    <property type="entry name" value="FPNCR"/>
</dbReference>
<evidence type="ECO:0000256" key="2">
    <source>
        <dbReference type="ARBA" id="ARBA00001974"/>
    </source>
</evidence>
<comment type="function">
    <text evidence="18">Is involved in NO detoxification in an aerobic process, termed nitric oxide dioxygenase (NOD) reaction that utilizes O(2) and NAD(P)H to convert NO to nitrate, which protects the bacterium from various noxious nitrogen compounds. Therefore, plays a central role in the inducible response to nitrosative stress.</text>
</comment>
<dbReference type="EMBL" id="CP010536">
    <property type="protein sequence ID" value="AJG19238.1"/>
    <property type="molecule type" value="Genomic_DNA"/>
</dbReference>
<evidence type="ECO:0000256" key="15">
    <source>
        <dbReference type="ARBA" id="ARBA00023002"/>
    </source>
</evidence>
<evidence type="ECO:0000256" key="7">
    <source>
        <dbReference type="ARBA" id="ARBA00022448"/>
    </source>
</evidence>
<evidence type="ECO:0000259" key="26">
    <source>
        <dbReference type="PROSITE" id="PS51384"/>
    </source>
</evidence>
<dbReference type="InterPro" id="IPR009050">
    <property type="entry name" value="Globin-like_sf"/>
</dbReference>
<dbReference type="InterPro" id="IPR001433">
    <property type="entry name" value="OxRdtase_FAD/NAD-bd"/>
</dbReference>
<dbReference type="GO" id="GO:0071500">
    <property type="term" value="P:cellular response to nitrosative stress"/>
    <property type="evidence" value="ECO:0007669"/>
    <property type="project" value="TreeGrafter"/>
</dbReference>
<evidence type="ECO:0000256" key="22">
    <source>
        <dbReference type="ARBA" id="ARBA00048649"/>
    </source>
</evidence>
<dbReference type="SUPFAM" id="SSF46458">
    <property type="entry name" value="Globin-like"/>
    <property type="match status" value="1"/>
</dbReference>
<comment type="catalytic activity">
    <reaction evidence="23">
        <text>2 nitric oxide + NADPH + 2 O2 = 2 nitrate + NADP(+) + H(+)</text>
        <dbReference type="Rhea" id="RHEA:19465"/>
        <dbReference type="ChEBI" id="CHEBI:15378"/>
        <dbReference type="ChEBI" id="CHEBI:15379"/>
        <dbReference type="ChEBI" id="CHEBI:16480"/>
        <dbReference type="ChEBI" id="CHEBI:17632"/>
        <dbReference type="ChEBI" id="CHEBI:57783"/>
        <dbReference type="ChEBI" id="CHEBI:58349"/>
        <dbReference type="EC" id="1.14.12.17"/>
    </reaction>
</comment>
<comment type="cofactor">
    <cofactor evidence="1">
        <name>heme b</name>
        <dbReference type="ChEBI" id="CHEBI:60344"/>
    </cofactor>
</comment>
<dbReference type="Gene3D" id="1.10.490.10">
    <property type="entry name" value="Globins"/>
    <property type="match status" value="1"/>
</dbReference>
<keyword evidence="7 24" id="KW-0813">Transport</keyword>
<dbReference type="GO" id="GO:0046872">
    <property type="term" value="F:metal ion binding"/>
    <property type="evidence" value="ECO:0007669"/>
    <property type="project" value="UniProtKB-KW"/>
</dbReference>
<evidence type="ECO:0000256" key="24">
    <source>
        <dbReference type="RuleBase" id="RU000356"/>
    </source>
</evidence>
<evidence type="ECO:0000256" key="3">
    <source>
        <dbReference type="ARBA" id="ARBA00006401"/>
    </source>
</evidence>
<dbReference type="PROSITE" id="PS51384">
    <property type="entry name" value="FAD_FR"/>
    <property type="match status" value="1"/>
</dbReference>
<dbReference type="Proteomes" id="UP000031843">
    <property type="component" value="Chromosome main"/>
</dbReference>
<evidence type="ECO:0000256" key="14">
    <source>
        <dbReference type="ARBA" id="ARBA00022857"/>
    </source>
</evidence>
<dbReference type="InterPro" id="IPR039261">
    <property type="entry name" value="FNR_nucleotide-bd"/>
</dbReference>
<dbReference type="STRING" id="68895.RR42_m1843"/>
<dbReference type="GO" id="GO:0020037">
    <property type="term" value="F:heme binding"/>
    <property type="evidence" value="ECO:0007669"/>
    <property type="project" value="InterPro"/>
</dbReference>
<dbReference type="PROSITE" id="PS01033">
    <property type="entry name" value="GLOBIN"/>
    <property type="match status" value="1"/>
</dbReference>
<evidence type="ECO:0000256" key="18">
    <source>
        <dbReference type="ARBA" id="ARBA00025094"/>
    </source>
</evidence>
<evidence type="ECO:0000256" key="16">
    <source>
        <dbReference type="ARBA" id="ARBA00023004"/>
    </source>
</evidence>
<reference evidence="27 28" key="1">
    <citation type="journal article" date="2015" name="Genome Announc.">
        <title>Complete Genome Sequence of Cupriavidus basilensis 4G11, Isolated from the Oak Ridge Field Research Center Site.</title>
        <authorList>
            <person name="Ray J."/>
            <person name="Waters R.J."/>
            <person name="Skerker J.M."/>
            <person name="Kuehl J.V."/>
            <person name="Price M.N."/>
            <person name="Huang J."/>
            <person name="Chakraborty R."/>
            <person name="Arkin A.P."/>
            <person name="Deutschbauer A."/>
        </authorList>
    </citation>
    <scope>NUCLEOTIDE SEQUENCE [LARGE SCALE GENOMIC DNA]</scope>
    <source>
        <strain evidence="27">4G11</strain>
    </source>
</reference>
<proteinExistence type="inferred from homology"/>
<dbReference type="GO" id="GO:0009636">
    <property type="term" value="P:response to toxic substance"/>
    <property type="evidence" value="ECO:0007669"/>
    <property type="project" value="UniProtKB-KW"/>
</dbReference>
<evidence type="ECO:0000256" key="21">
    <source>
        <dbReference type="ARBA" id="ARBA00033187"/>
    </source>
</evidence>
<keyword evidence="10 24" id="KW-0561">Oxygen transport</keyword>
<evidence type="ECO:0000256" key="11">
    <source>
        <dbReference type="ARBA" id="ARBA00022630"/>
    </source>
</evidence>
<evidence type="ECO:0000256" key="20">
    <source>
        <dbReference type="ARBA" id="ARBA00030929"/>
    </source>
</evidence>
<evidence type="ECO:0000256" key="5">
    <source>
        <dbReference type="ARBA" id="ARBA00012229"/>
    </source>
</evidence>
<dbReference type="Gene3D" id="2.40.30.10">
    <property type="entry name" value="Translation factors"/>
    <property type="match status" value="1"/>
</dbReference>
<keyword evidence="27" id="KW-0223">Dioxygenase</keyword>
<organism evidence="27 28">
    <name type="scientific">Cupriavidus basilensis</name>
    <dbReference type="NCBI Taxonomy" id="68895"/>
    <lineage>
        <taxon>Bacteria</taxon>
        <taxon>Pseudomonadati</taxon>
        <taxon>Pseudomonadota</taxon>
        <taxon>Betaproteobacteria</taxon>
        <taxon>Burkholderiales</taxon>
        <taxon>Burkholderiaceae</taxon>
        <taxon>Cupriavidus</taxon>
    </lineage>
</organism>
<feature type="domain" description="Globin" evidence="25">
    <location>
        <begin position="1"/>
        <end position="138"/>
    </location>
</feature>
<evidence type="ECO:0000256" key="8">
    <source>
        <dbReference type="ARBA" id="ARBA00022575"/>
    </source>
</evidence>
<dbReference type="GO" id="GO:0005344">
    <property type="term" value="F:oxygen carrier activity"/>
    <property type="evidence" value="ECO:0007669"/>
    <property type="project" value="UniProtKB-KW"/>
</dbReference>
<dbReference type="GO" id="GO:0046210">
    <property type="term" value="P:nitric oxide catabolic process"/>
    <property type="evidence" value="ECO:0007669"/>
    <property type="project" value="TreeGrafter"/>
</dbReference>
<dbReference type="CDD" id="cd08922">
    <property type="entry name" value="FHb-globin"/>
    <property type="match status" value="1"/>
</dbReference>
<dbReference type="InterPro" id="IPR008333">
    <property type="entry name" value="Cbr1-like_FAD-bd_dom"/>
</dbReference>
<accession>A0A0C4Y8G3</accession>
<evidence type="ECO:0000256" key="13">
    <source>
        <dbReference type="ARBA" id="ARBA00022827"/>
    </source>
</evidence>
<keyword evidence="9 24" id="KW-0349">Heme</keyword>
<dbReference type="InterPro" id="IPR017927">
    <property type="entry name" value="FAD-bd_FR_type"/>
</dbReference>
<dbReference type="OrthoDB" id="9801223at2"/>
<keyword evidence="28" id="KW-1185">Reference proteome</keyword>
<comment type="similarity">
    <text evidence="3">In the C-terminal section; belongs to the flavoprotein pyridine nucleotide cytochrome reductase family.</text>
</comment>
<evidence type="ECO:0000256" key="17">
    <source>
        <dbReference type="ARBA" id="ARBA00023027"/>
    </source>
</evidence>
<evidence type="ECO:0000256" key="19">
    <source>
        <dbReference type="ARBA" id="ARBA00030024"/>
    </source>
</evidence>
<dbReference type="InterPro" id="IPR012292">
    <property type="entry name" value="Globin/Proto"/>
</dbReference>
<dbReference type="EC" id="1.14.12.17" evidence="5"/>
<keyword evidence="11" id="KW-0285">Flavoprotein</keyword>
<sequence length="403" mass="43823">MLSEQSRPLIDASVPVLREHGLAITQTFYRNMFADRPELTNLFNMGNQANGSQQQSLASAVFAYAANYGDNSALAPVVSRIVHKHASVGIKPSHYAIVARHLLGAIGEVLGDAATPALVAAWDEAYWLLAAELIAAEARLYAHAQTGPDHRQPVRIVAREEQSADITAFTLEAVGGTTLADFLPGQYISVVVELTPGTFQQRQYSLSDAPNGKTWRISVKRERGNGEDLPAGTVSNWLHENAREGDVLLVSQPFGDFAPRIEPSTPIVLLSAGVGVTPMISALNTVAQRNPSRKVVFGHAARMVSHVAHLKDVKHAARKLPELRTHFFLESEEPAEFLAQPALPGRMDIDVILANEDLADADFYLCGPLPFMQAQRAALQARGVKADRVHREVFGPDLLDTLL</sequence>
<keyword evidence="13" id="KW-0274">FAD</keyword>
<dbReference type="InterPro" id="IPR017938">
    <property type="entry name" value="Riboflavin_synthase-like_b-brl"/>
</dbReference>
<evidence type="ECO:0000313" key="28">
    <source>
        <dbReference type="Proteomes" id="UP000031843"/>
    </source>
</evidence>
<keyword evidence="16" id="KW-0408">Iron</keyword>
<dbReference type="Pfam" id="PF00042">
    <property type="entry name" value="Globin"/>
    <property type="match status" value="1"/>
</dbReference>
<name>A0A0C4Y8G3_9BURK</name>
<comment type="catalytic activity">
    <reaction evidence="22">
        <text>2 nitric oxide + NADH + 2 O2 = 2 nitrate + NAD(+) + H(+)</text>
        <dbReference type="Rhea" id="RHEA:19469"/>
        <dbReference type="ChEBI" id="CHEBI:15378"/>
        <dbReference type="ChEBI" id="CHEBI:15379"/>
        <dbReference type="ChEBI" id="CHEBI:16480"/>
        <dbReference type="ChEBI" id="CHEBI:17632"/>
        <dbReference type="ChEBI" id="CHEBI:57540"/>
        <dbReference type="ChEBI" id="CHEBI:57945"/>
        <dbReference type="EC" id="1.14.12.17"/>
    </reaction>
</comment>
<evidence type="ECO:0000259" key="25">
    <source>
        <dbReference type="PROSITE" id="PS01033"/>
    </source>
</evidence>
<dbReference type="FunFam" id="2.40.30.10:FF:000034">
    <property type="entry name" value="Flavohemoprotein"/>
    <property type="match status" value="1"/>
</dbReference>
<dbReference type="KEGG" id="cbw:RR42_m1843"/>
<evidence type="ECO:0000256" key="9">
    <source>
        <dbReference type="ARBA" id="ARBA00022617"/>
    </source>
</evidence>
<dbReference type="PANTHER" id="PTHR43396:SF3">
    <property type="entry name" value="FLAVOHEMOPROTEIN"/>
    <property type="match status" value="1"/>
</dbReference>
<comment type="similarity">
    <text evidence="4">Belongs to the globin family. Two-domain flavohemoproteins subfamily.</text>
</comment>
<keyword evidence="14" id="KW-0521">NADP</keyword>
<dbReference type="Pfam" id="PF00175">
    <property type="entry name" value="NAD_binding_1"/>
    <property type="match status" value="1"/>
</dbReference>
<comment type="cofactor">
    <cofactor evidence="2">
        <name>FAD</name>
        <dbReference type="ChEBI" id="CHEBI:57692"/>
    </cofactor>
</comment>
<evidence type="ECO:0000256" key="6">
    <source>
        <dbReference type="ARBA" id="ARBA00014637"/>
    </source>
</evidence>
<evidence type="ECO:0000313" key="27">
    <source>
        <dbReference type="EMBL" id="AJG19238.1"/>
    </source>
</evidence>
<feature type="domain" description="FAD-binding FR-type" evidence="26">
    <location>
        <begin position="149"/>
        <end position="260"/>
    </location>
</feature>
<evidence type="ECO:0000256" key="1">
    <source>
        <dbReference type="ARBA" id="ARBA00001970"/>
    </source>
</evidence>
<dbReference type="GO" id="GO:0019825">
    <property type="term" value="F:oxygen binding"/>
    <property type="evidence" value="ECO:0007669"/>
    <property type="project" value="InterPro"/>
</dbReference>
<dbReference type="CDD" id="cd06184">
    <property type="entry name" value="flavohem_like_fad_nad_binding"/>
    <property type="match status" value="1"/>
</dbReference>
<dbReference type="GO" id="GO:0008941">
    <property type="term" value="F:nitric oxide dioxygenase NAD(P)H activity"/>
    <property type="evidence" value="ECO:0007669"/>
    <property type="project" value="UniProtKB-EC"/>
</dbReference>
<evidence type="ECO:0000256" key="23">
    <source>
        <dbReference type="ARBA" id="ARBA00049433"/>
    </source>
</evidence>
<dbReference type="InterPro" id="IPR000971">
    <property type="entry name" value="Globin"/>
</dbReference>
<evidence type="ECO:0000256" key="10">
    <source>
        <dbReference type="ARBA" id="ARBA00022621"/>
    </source>
</evidence>
<dbReference type="SUPFAM" id="SSF63380">
    <property type="entry name" value="Riboflavin synthase domain-like"/>
    <property type="match status" value="1"/>
</dbReference>
<evidence type="ECO:0000256" key="4">
    <source>
        <dbReference type="ARBA" id="ARBA00008414"/>
    </source>
</evidence>
<dbReference type="SUPFAM" id="SSF52343">
    <property type="entry name" value="Ferredoxin reductase-like, C-terminal NADP-linked domain"/>
    <property type="match status" value="1"/>
</dbReference>
<dbReference type="PANTHER" id="PTHR43396">
    <property type="entry name" value="FLAVOHEMOPROTEIN"/>
    <property type="match status" value="1"/>
</dbReference>
<gene>
    <name evidence="27" type="ORF">RR42_m1843</name>
</gene>
<dbReference type="InterPro" id="IPR001709">
    <property type="entry name" value="Flavoprot_Pyr_Nucl_cyt_Rdtase"/>
</dbReference>
<protein>
    <recommendedName>
        <fullName evidence="6">Flavohemoprotein</fullName>
        <ecNumber evidence="5">1.14.12.17</ecNumber>
    </recommendedName>
    <alternativeName>
        <fullName evidence="20">Flavohemoglobin</fullName>
    </alternativeName>
    <alternativeName>
        <fullName evidence="19">Hemoglobin-like protein</fullName>
    </alternativeName>
    <alternativeName>
        <fullName evidence="21">Nitric oxide dioxygenase</fullName>
    </alternativeName>
</protein>
<keyword evidence="15 27" id="KW-0560">Oxidoreductase</keyword>
<dbReference type="GO" id="GO:0071949">
    <property type="term" value="F:FAD binding"/>
    <property type="evidence" value="ECO:0007669"/>
    <property type="project" value="TreeGrafter"/>
</dbReference>
<keyword evidence="12" id="KW-0479">Metal-binding</keyword>
<keyword evidence="8" id="KW-0216">Detoxification</keyword>
<dbReference type="RefSeq" id="WP_043351705.1">
    <property type="nucleotide sequence ID" value="NZ_CP010536.1"/>
</dbReference>